<evidence type="ECO:0000259" key="4">
    <source>
        <dbReference type="PROSITE" id="PS51192"/>
    </source>
</evidence>
<dbReference type="SMART" id="SM00490">
    <property type="entry name" value="HELICc"/>
    <property type="match status" value="1"/>
</dbReference>
<keyword evidence="7" id="KW-1185">Reference proteome</keyword>
<dbReference type="SUPFAM" id="SSF52540">
    <property type="entry name" value="P-loop containing nucleoside triphosphate hydrolases"/>
    <property type="match status" value="1"/>
</dbReference>
<name>A0A1I6P0C7_9BACL</name>
<dbReference type="PROSITE" id="PS51194">
    <property type="entry name" value="HELICASE_CTER"/>
    <property type="match status" value="1"/>
</dbReference>
<dbReference type="PANTHER" id="PTHR30580">
    <property type="entry name" value="PRIMOSOMAL PROTEIN N"/>
    <property type="match status" value="1"/>
</dbReference>
<evidence type="ECO:0000256" key="3">
    <source>
        <dbReference type="ARBA" id="ARBA00023125"/>
    </source>
</evidence>
<protein>
    <submittedName>
        <fullName evidence="6">Competence protein ComFA</fullName>
    </submittedName>
</protein>
<dbReference type="Gene3D" id="3.40.50.300">
    <property type="entry name" value="P-loop containing nucleotide triphosphate hydrolases"/>
    <property type="match status" value="2"/>
</dbReference>
<dbReference type="PROSITE" id="PS51192">
    <property type="entry name" value="HELICASE_ATP_BIND_1"/>
    <property type="match status" value="1"/>
</dbReference>
<dbReference type="GO" id="GO:0006302">
    <property type="term" value="P:double-strand break repair"/>
    <property type="evidence" value="ECO:0007669"/>
    <property type="project" value="TreeGrafter"/>
</dbReference>
<dbReference type="InterPro" id="IPR014001">
    <property type="entry name" value="Helicase_ATP-bd"/>
</dbReference>
<evidence type="ECO:0000259" key="5">
    <source>
        <dbReference type="PROSITE" id="PS51194"/>
    </source>
</evidence>
<keyword evidence="1" id="KW-0547">Nucleotide-binding</keyword>
<keyword evidence="2" id="KW-0067">ATP-binding</keyword>
<dbReference type="Proteomes" id="UP000198660">
    <property type="component" value="Unassembled WGS sequence"/>
</dbReference>
<proteinExistence type="predicted"/>
<dbReference type="Pfam" id="PF00270">
    <property type="entry name" value="DEAD"/>
    <property type="match status" value="1"/>
</dbReference>
<gene>
    <name evidence="6" type="ORF">SAMN05444972_101268</name>
</gene>
<dbReference type="GO" id="GO:0005524">
    <property type="term" value="F:ATP binding"/>
    <property type="evidence" value="ECO:0007669"/>
    <property type="project" value="UniProtKB-KW"/>
</dbReference>
<dbReference type="GO" id="GO:0003677">
    <property type="term" value="F:DNA binding"/>
    <property type="evidence" value="ECO:0007669"/>
    <property type="project" value="UniProtKB-KW"/>
</dbReference>
<accession>A0A1I6P0C7</accession>
<dbReference type="InterPro" id="IPR027417">
    <property type="entry name" value="P-loop_NTPase"/>
</dbReference>
<dbReference type="GO" id="GO:0043138">
    <property type="term" value="F:3'-5' DNA helicase activity"/>
    <property type="evidence" value="ECO:0007669"/>
    <property type="project" value="TreeGrafter"/>
</dbReference>
<dbReference type="Pfam" id="PF00271">
    <property type="entry name" value="Helicase_C"/>
    <property type="match status" value="1"/>
</dbReference>
<evidence type="ECO:0000256" key="2">
    <source>
        <dbReference type="ARBA" id="ARBA00022840"/>
    </source>
</evidence>
<dbReference type="RefSeq" id="WP_091832672.1">
    <property type="nucleotide sequence ID" value="NZ_FPAA01000001.1"/>
</dbReference>
<feature type="domain" description="Helicase ATP-binding" evidence="4">
    <location>
        <begin position="221"/>
        <end position="373"/>
    </location>
</feature>
<dbReference type="OrthoDB" id="2077914at2"/>
<dbReference type="AlphaFoldDB" id="A0A1I6P0C7"/>
<dbReference type="GO" id="GO:0006270">
    <property type="term" value="P:DNA replication initiation"/>
    <property type="evidence" value="ECO:0007669"/>
    <property type="project" value="TreeGrafter"/>
</dbReference>
<dbReference type="InterPro" id="IPR001650">
    <property type="entry name" value="Helicase_C-like"/>
</dbReference>
<evidence type="ECO:0000256" key="1">
    <source>
        <dbReference type="ARBA" id="ARBA00022741"/>
    </source>
</evidence>
<evidence type="ECO:0000313" key="7">
    <source>
        <dbReference type="Proteomes" id="UP000198660"/>
    </source>
</evidence>
<dbReference type="GO" id="GO:0006310">
    <property type="term" value="P:DNA recombination"/>
    <property type="evidence" value="ECO:0007669"/>
    <property type="project" value="TreeGrafter"/>
</dbReference>
<evidence type="ECO:0000313" key="6">
    <source>
        <dbReference type="EMBL" id="SFS33538.1"/>
    </source>
</evidence>
<dbReference type="InterPro" id="IPR011545">
    <property type="entry name" value="DEAD/DEAH_box_helicase_dom"/>
</dbReference>
<keyword evidence="3" id="KW-0238">DNA-binding</keyword>
<organism evidence="6 7">
    <name type="scientific">Marininema halotolerans</name>
    <dbReference type="NCBI Taxonomy" id="1155944"/>
    <lineage>
        <taxon>Bacteria</taxon>
        <taxon>Bacillati</taxon>
        <taxon>Bacillota</taxon>
        <taxon>Bacilli</taxon>
        <taxon>Bacillales</taxon>
        <taxon>Thermoactinomycetaceae</taxon>
        <taxon>Marininema</taxon>
    </lineage>
</organism>
<dbReference type="PANTHER" id="PTHR30580:SF1">
    <property type="entry name" value="COMF OPERON PROTEIN 1"/>
    <property type="match status" value="1"/>
</dbReference>
<feature type="domain" description="Helicase C-terminal" evidence="5">
    <location>
        <begin position="409"/>
        <end position="563"/>
    </location>
</feature>
<reference evidence="7" key="1">
    <citation type="submission" date="2016-10" db="EMBL/GenBank/DDBJ databases">
        <authorList>
            <person name="Varghese N."/>
            <person name="Submissions S."/>
        </authorList>
    </citation>
    <scope>NUCLEOTIDE SEQUENCE [LARGE SCALE GENOMIC DNA]</scope>
    <source>
        <strain evidence="7">DSM 45789</strain>
    </source>
</reference>
<dbReference type="SMART" id="SM00487">
    <property type="entry name" value="DEXDc"/>
    <property type="match status" value="1"/>
</dbReference>
<sequence length="566" mass="63512">MEVMVYQVKGSSWITLDRTIDQLFWGMQGVEIVGGGVRFPSLGQAYEWIGEPYSRNAISATALEMEDWKGRAQPIQHLEYRAQRLQRWLAGRSLLWPEVRSFVAYQQGAKVREDKLRSTVQWLHLTGRAELLPGVTQTRAPKNRQCLRCGGGQRRIQQVACARCNGPCLLCESCVMLGGSRSCLPLIRIPFTSEQKGVQRIRLISPPLTSAQRDTMEACQRWFSSTRSELLVWAVTGSGKTEMLLPVLQRVLASGGTVLWTAPRRDVIKELSQRLGQAFPGVKQVTLHGESQEVWEIGQLFIATVPQLIRFYQFFDLVVVDEADAWPLYGDTIWEAAVIRATAAGGKRVAVTATPATPWKKQVKAGELTAVTLPVRYHGYPLPVPKLIKKRSLWARLQQGKSIPSLLSFLDQVVEKKGQALLFVPRVKDAKTLLRWLKNALPSTLYQGCSVVSGREEARGERIAEFRHGKRWLLVTTTILERGVTVPRCHVAVLGADHPIFDQASLIQIAGRVGRSSSYRAGEVHFFTTLYTDVQKDALREIVALNQLAKRCGYLVKEYKEEGEIP</sequence>
<dbReference type="EMBL" id="FPAA01000001">
    <property type="protein sequence ID" value="SFS33538.1"/>
    <property type="molecule type" value="Genomic_DNA"/>
</dbReference>